<gene>
    <name evidence="1" type="ORF">SAMN06295960_1352</name>
</gene>
<dbReference type="Proteomes" id="UP000193834">
    <property type="component" value="Unassembled WGS sequence"/>
</dbReference>
<reference evidence="1 2" key="1">
    <citation type="submission" date="2017-04" db="EMBL/GenBank/DDBJ databases">
        <authorList>
            <person name="Afonso C.L."/>
            <person name="Miller P.J."/>
            <person name="Scott M.A."/>
            <person name="Spackman E."/>
            <person name="Goraichik I."/>
            <person name="Dimitrov K.M."/>
            <person name="Suarez D.L."/>
            <person name="Swayne D.E."/>
        </authorList>
    </citation>
    <scope>NUCLEOTIDE SEQUENCE [LARGE SCALE GENOMIC DNA]</scope>
    <source>
        <strain evidence="1 2">11</strain>
    </source>
</reference>
<organism evidence="1 2">
    <name type="scientific">Paenibacillus aquistagni</name>
    <dbReference type="NCBI Taxonomy" id="1852522"/>
    <lineage>
        <taxon>Bacteria</taxon>
        <taxon>Bacillati</taxon>
        <taxon>Bacillota</taxon>
        <taxon>Bacilli</taxon>
        <taxon>Bacillales</taxon>
        <taxon>Paenibacillaceae</taxon>
        <taxon>Paenibacillus</taxon>
    </lineage>
</organism>
<accession>A0A1X7J9V2</accession>
<dbReference type="AlphaFoldDB" id="A0A1X7J9V2"/>
<protein>
    <submittedName>
        <fullName evidence="1">Uncharacterized protein</fullName>
    </submittedName>
</protein>
<keyword evidence="2" id="KW-1185">Reference proteome</keyword>
<dbReference type="EMBL" id="FXAZ01000001">
    <property type="protein sequence ID" value="SMG24113.1"/>
    <property type="molecule type" value="Genomic_DNA"/>
</dbReference>
<proteinExistence type="predicted"/>
<evidence type="ECO:0000313" key="1">
    <source>
        <dbReference type="EMBL" id="SMG24113.1"/>
    </source>
</evidence>
<sequence>MLTDLIVDRLGLFHVYFHFIARAFAADHGAVQAM</sequence>
<name>A0A1X7J9V2_9BACL</name>
<evidence type="ECO:0000313" key="2">
    <source>
        <dbReference type="Proteomes" id="UP000193834"/>
    </source>
</evidence>